<accession>A0AAW2FAG7</accession>
<dbReference type="Proteomes" id="UP001430953">
    <property type="component" value="Unassembled WGS sequence"/>
</dbReference>
<evidence type="ECO:0000313" key="2">
    <source>
        <dbReference type="Proteomes" id="UP001430953"/>
    </source>
</evidence>
<protein>
    <submittedName>
        <fullName evidence="1">Uncharacterized protein</fullName>
    </submittedName>
</protein>
<gene>
    <name evidence="1" type="ORF">PUN28_013195</name>
</gene>
<name>A0AAW2FAG7_9HYME</name>
<comment type="caution">
    <text evidence="1">The sequence shown here is derived from an EMBL/GenBank/DDBJ whole genome shotgun (WGS) entry which is preliminary data.</text>
</comment>
<reference evidence="1 2" key="1">
    <citation type="submission" date="2023-03" db="EMBL/GenBank/DDBJ databases">
        <title>High recombination rates correlate with genetic variation in Cardiocondyla obscurior ants.</title>
        <authorList>
            <person name="Errbii M."/>
        </authorList>
    </citation>
    <scope>NUCLEOTIDE SEQUENCE [LARGE SCALE GENOMIC DNA]</scope>
    <source>
        <strain evidence="1">Alpha-2009</strain>
        <tissue evidence="1">Whole body</tissue>
    </source>
</reference>
<organism evidence="1 2">
    <name type="scientific">Cardiocondyla obscurior</name>
    <dbReference type="NCBI Taxonomy" id="286306"/>
    <lineage>
        <taxon>Eukaryota</taxon>
        <taxon>Metazoa</taxon>
        <taxon>Ecdysozoa</taxon>
        <taxon>Arthropoda</taxon>
        <taxon>Hexapoda</taxon>
        <taxon>Insecta</taxon>
        <taxon>Pterygota</taxon>
        <taxon>Neoptera</taxon>
        <taxon>Endopterygota</taxon>
        <taxon>Hymenoptera</taxon>
        <taxon>Apocrita</taxon>
        <taxon>Aculeata</taxon>
        <taxon>Formicoidea</taxon>
        <taxon>Formicidae</taxon>
        <taxon>Myrmicinae</taxon>
        <taxon>Cardiocondyla</taxon>
    </lineage>
</organism>
<evidence type="ECO:0000313" key="1">
    <source>
        <dbReference type="EMBL" id="KAL0111833.1"/>
    </source>
</evidence>
<keyword evidence="2" id="KW-1185">Reference proteome</keyword>
<proteinExistence type="predicted"/>
<dbReference type="AlphaFoldDB" id="A0AAW2FAG7"/>
<dbReference type="EMBL" id="JADYXP020000013">
    <property type="protein sequence ID" value="KAL0111833.1"/>
    <property type="molecule type" value="Genomic_DNA"/>
</dbReference>
<sequence>MLHFAERHRCTGRSGGCIRGRPRARGISRIPVLGLLLLSDGTCRVILPRRAQVTREHPDTVILLSRNLLNTIARYLSAFLKKENPEKKTQVTDLPICIQRSCKILPVAFLLICNRKMKKLFRRYYI</sequence>